<evidence type="ECO:0000256" key="1">
    <source>
        <dbReference type="SAM" id="Phobius"/>
    </source>
</evidence>
<gene>
    <name evidence="2" type="ORF">FMOSSE_LOCUS5318</name>
</gene>
<evidence type="ECO:0000313" key="3">
    <source>
        <dbReference type="Proteomes" id="UP000789375"/>
    </source>
</evidence>
<feature type="transmembrane region" description="Helical" evidence="1">
    <location>
        <begin position="6"/>
        <end position="26"/>
    </location>
</feature>
<keyword evidence="1" id="KW-0472">Membrane</keyword>
<dbReference type="EMBL" id="CAJVPP010000996">
    <property type="protein sequence ID" value="CAG8527002.1"/>
    <property type="molecule type" value="Genomic_DNA"/>
</dbReference>
<reference evidence="2" key="1">
    <citation type="submission" date="2021-06" db="EMBL/GenBank/DDBJ databases">
        <authorList>
            <person name="Kallberg Y."/>
            <person name="Tangrot J."/>
            <person name="Rosling A."/>
        </authorList>
    </citation>
    <scope>NUCLEOTIDE SEQUENCE</scope>
    <source>
        <strain evidence="2">87-6 pot B 2015</strain>
    </source>
</reference>
<proteinExistence type="predicted"/>
<name>A0A9N9FD79_FUNMO</name>
<dbReference type="Proteomes" id="UP000789375">
    <property type="component" value="Unassembled WGS sequence"/>
</dbReference>
<organism evidence="2 3">
    <name type="scientific">Funneliformis mosseae</name>
    <name type="common">Endomycorrhizal fungus</name>
    <name type="synonym">Glomus mosseae</name>
    <dbReference type="NCBI Taxonomy" id="27381"/>
    <lineage>
        <taxon>Eukaryota</taxon>
        <taxon>Fungi</taxon>
        <taxon>Fungi incertae sedis</taxon>
        <taxon>Mucoromycota</taxon>
        <taxon>Glomeromycotina</taxon>
        <taxon>Glomeromycetes</taxon>
        <taxon>Glomerales</taxon>
        <taxon>Glomeraceae</taxon>
        <taxon>Funneliformis</taxon>
    </lineage>
</organism>
<keyword evidence="3" id="KW-1185">Reference proteome</keyword>
<keyword evidence="1" id="KW-1133">Transmembrane helix</keyword>
<comment type="caution">
    <text evidence="2">The sequence shown here is derived from an EMBL/GenBank/DDBJ whole genome shotgun (WGS) entry which is preliminary data.</text>
</comment>
<protein>
    <submittedName>
        <fullName evidence="2">9876_t:CDS:1</fullName>
    </submittedName>
</protein>
<keyword evidence="1" id="KW-0812">Transmembrane</keyword>
<dbReference type="AlphaFoldDB" id="A0A9N9FD79"/>
<accession>A0A9N9FD79</accession>
<evidence type="ECO:0000313" key="2">
    <source>
        <dbReference type="EMBL" id="CAG8527002.1"/>
    </source>
</evidence>
<sequence>MDLFINVLFTSIFGIWWYLITDHLLLAETEKPKQNNELINNKEAVKVLETSTLPAWKAESAIAIIILISTALIHKPYYPSSGIIPVPRVSASGTSLLKPEDNSRRHLSVELEDEELPFNY</sequence>